<comment type="subcellular location">
    <subcellularLocation>
        <location evidence="8">Cytoplasm</location>
    </subcellularLocation>
</comment>
<feature type="binding site" evidence="8">
    <location>
        <position position="173"/>
    </location>
    <ligand>
        <name>Zn(2+)</name>
        <dbReference type="ChEBI" id="CHEBI:29105"/>
    </ligand>
</feature>
<keyword evidence="7 8" id="KW-0067">ATP-binding</keyword>
<dbReference type="NCBIfam" id="NF003296">
    <property type="entry name" value="PRK04296.1-1"/>
    <property type="match status" value="1"/>
</dbReference>
<dbReference type="SUPFAM" id="SSF52540">
    <property type="entry name" value="P-loop containing nucleoside triphosphate hydrolases"/>
    <property type="match status" value="1"/>
</dbReference>
<feature type="binding site" evidence="8">
    <location>
        <position position="176"/>
    </location>
    <ligand>
        <name>Zn(2+)</name>
        <dbReference type="ChEBI" id="CHEBI:29105"/>
    </ligand>
</feature>
<dbReference type="STRING" id="1123384.AJ81_01720"/>
<dbReference type="RefSeq" id="WP_051368823.1">
    <property type="nucleotide sequence ID" value="NC_022795.1"/>
</dbReference>
<evidence type="ECO:0000256" key="1">
    <source>
        <dbReference type="ARBA" id="ARBA00007587"/>
    </source>
</evidence>
<dbReference type="PROSITE" id="PS00603">
    <property type="entry name" value="TK_CELLULAR_TYPE"/>
    <property type="match status" value="1"/>
</dbReference>
<dbReference type="PaxDb" id="1123384-AJ81_01720"/>
<dbReference type="KEGG" id="phy:AJ81_01720"/>
<comment type="similarity">
    <text evidence="1 8 12">Belongs to the thymidine kinase family.</text>
</comment>
<accession>A0A0X1KPG3</accession>
<dbReference type="GO" id="GO:0046104">
    <property type="term" value="P:thymidine metabolic process"/>
    <property type="evidence" value="ECO:0007669"/>
    <property type="project" value="TreeGrafter"/>
</dbReference>
<comment type="subunit">
    <text evidence="8">Homotetramer.</text>
</comment>
<name>A0A0X1KPG3_9THEM</name>
<keyword evidence="14" id="KW-1185">Reference proteome</keyword>
<evidence type="ECO:0000256" key="5">
    <source>
        <dbReference type="ARBA" id="ARBA00022741"/>
    </source>
</evidence>
<feature type="binding site" evidence="8">
    <location>
        <begin position="83"/>
        <end position="86"/>
    </location>
    <ligand>
        <name>ATP</name>
        <dbReference type="ChEBI" id="CHEBI:30616"/>
    </ligand>
</feature>
<keyword evidence="8" id="KW-0963">Cytoplasm</keyword>
<evidence type="ECO:0000256" key="11">
    <source>
        <dbReference type="RuleBase" id="RU000544"/>
    </source>
</evidence>
<dbReference type="Gene3D" id="3.30.60.20">
    <property type="match status" value="1"/>
</dbReference>
<keyword evidence="8" id="KW-0479">Metal-binding</keyword>
<feature type="binding site" evidence="8">
    <location>
        <position position="143"/>
    </location>
    <ligand>
        <name>Zn(2+)</name>
        <dbReference type="ChEBI" id="CHEBI:29105"/>
    </ligand>
</feature>
<feature type="binding site" evidence="8">
    <location>
        <position position="140"/>
    </location>
    <ligand>
        <name>Zn(2+)</name>
        <dbReference type="ChEBI" id="CHEBI:29105"/>
    </ligand>
</feature>
<dbReference type="GO" id="GO:0004797">
    <property type="term" value="F:thymidine kinase activity"/>
    <property type="evidence" value="ECO:0007669"/>
    <property type="project" value="UniProtKB-UniRule"/>
</dbReference>
<evidence type="ECO:0000256" key="7">
    <source>
        <dbReference type="ARBA" id="ARBA00022840"/>
    </source>
</evidence>
<keyword evidence="8" id="KW-0862">Zinc</keyword>
<dbReference type="EC" id="2.7.1.21" evidence="2 8"/>
<evidence type="ECO:0000313" key="14">
    <source>
        <dbReference type="Proteomes" id="UP000077469"/>
    </source>
</evidence>
<organism evidence="13 14">
    <name type="scientific">Pseudothermotoga hypogea DSM 11164 = NBRC 106472</name>
    <dbReference type="NCBI Taxonomy" id="1123384"/>
    <lineage>
        <taxon>Bacteria</taxon>
        <taxon>Thermotogati</taxon>
        <taxon>Thermotogota</taxon>
        <taxon>Thermotogae</taxon>
        <taxon>Thermotogales</taxon>
        <taxon>Thermotogaceae</taxon>
        <taxon>Pseudothermotoga</taxon>
    </lineage>
</organism>
<dbReference type="InterPro" id="IPR001267">
    <property type="entry name" value="Thymidine_kinase"/>
</dbReference>
<protein>
    <recommendedName>
        <fullName evidence="2 8">Thymidine kinase</fullName>
        <ecNumber evidence="2 8">2.7.1.21</ecNumber>
    </recommendedName>
</protein>
<keyword evidence="3 8" id="KW-0237">DNA synthesis</keyword>
<dbReference type="Gene3D" id="3.40.50.300">
    <property type="entry name" value="P-loop containing nucleotide triphosphate hydrolases"/>
    <property type="match status" value="1"/>
</dbReference>
<dbReference type="Proteomes" id="UP000077469">
    <property type="component" value="Chromosome"/>
</dbReference>
<dbReference type="PATRIC" id="fig|1123384.7.peg.341"/>
<feature type="binding site" evidence="10">
    <location>
        <begin position="161"/>
        <end position="164"/>
    </location>
    <ligand>
        <name>substrate</name>
    </ligand>
</feature>
<dbReference type="PANTHER" id="PTHR11441">
    <property type="entry name" value="THYMIDINE KINASE"/>
    <property type="match status" value="1"/>
</dbReference>
<feature type="active site" description="Proton acceptor" evidence="8 9">
    <location>
        <position position="84"/>
    </location>
</feature>
<dbReference type="InterPro" id="IPR020633">
    <property type="entry name" value="Thymidine_kinase_CS"/>
</dbReference>
<evidence type="ECO:0000256" key="4">
    <source>
        <dbReference type="ARBA" id="ARBA00022679"/>
    </source>
</evidence>
<dbReference type="PIRSF" id="PIRSF035805">
    <property type="entry name" value="TK_cell"/>
    <property type="match status" value="1"/>
</dbReference>
<dbReference type="AlphaFoldDB" id="A0A0X1KPG3"/>
<keyword evidence="6 8" id="KW-0418">Kinase</keyword>
<dbReference type="OrthoDB" id="9781579at2"/>
<sequence>MSGKLTVIVGPMYSGKTTELLSYLEIYKLGKKKTLLFKPALDVRYGTDVVKTHSGLEAQAVSVEFSKDMLPHLQEKIDAVFIDEVQFFDKDLIKVVRKLLDENVNVFCAGLDMTFKQNPFETTMLLLALANEVIKKRAVCHVCGEHNATLTYKISDNDSEIDVGGKEKYIAVCRDCYNKLAGSGHGASSGGSDEDNR</sequence>
<dbReference type="InterPro" id="IPR027417">
    <property type="entry name" value="P-loop_NTPase"/>
</dbReference>
<evidence type="ECO:0000256" key="10">
    <source>
        <dbReference type="PIRSR" id="PIRSR035805-2"/>
    </source>
</evidence>
<dbReference type="SUPFAM" id="SSF57716">
    <property type="entry name" value="Glucocorticoid receptor-like (DNA-binding domain)"/>
    <property type="match status" value="1"/>
</dbReference>
<evidence type="ECO:0000313" key="13">
    <source>
        <dbReference type="EMBL" id="AJC73131.1"/>
    </source>
</evidence>
<dbReference type="GO" id="GO:0008270">
    <property type="term" value="F:zinc ion binding"/>
    <property type="evidence" value="ECO:0007669"/>
    <property type="project" value="UniProtKB-UniRule"/>
</dbReference>
<evidence type="ECO:0000256" key="9">
    <source>
        <dbReference type="PIRSR" id="PIRSR035805-1"/>
    </source>
</evidence>
<feature type="binding site" evidence="10">
    <location>
        <position position="169"/>
    </location>
    <ligand>
        <name>substrate</name>
    </ligand>
</feature>
<gene>
    <name evidence="8" type="primary">tdk</name>
    <name evidence="13" type="ORF">AJ81_01720</name>
</gene>
<dbReference type="EMBL" id="CP007141">
    <property type="protein sequence ID" value="AJC73131.1"/>
    <property type="molecule type" value="Genomic_DNA"/>
</dbReference>
<evidence type="ECO:0000256" key="2">
    <source>
        <dbReference type="ARBA" id="ARBA00012118"/>
    </source>
</evidence>
<dbReference type="HAMAP" id="MF_00124">
    <property type="entry name" value="Thymidine_kinase"/>
    <property type="match status" value="1"/>
</dbReference>
<dbReference type="Pfam" id="PF00265">
    <property type="entry name" value="TK"/>
    <property type="match status" value="1"/>
</dbReference>
<evidence type="ECO:0000256" key="12">
    <source>
        <dbReference type="RuleBase" id="RU004165"/>
    </source>
</evidence>
<feature type="binding site" evidence="8">
    <location>
        <begin position="10"/>
        <end position="17"/>
    </location>
    <ligand>
        <name>ATP</name>
        <dbReference type="ChEBI" id="CHEBI:30616"/>
    </ligand>
</feature>
<comment type="catalytic activity">
    <reaction evidence="8 11">
        <text>thymidine + ATP = dTMP + ADP + H(+)</text>
        <dbReference type="Rhea" id="RHEA:19129"/>
        <dbReference type="ChEBI" id="CHEBI:15378"/>
        <dbReference type="ChEBI" id="CHEBI:17748"/>
        <dbReference type="ChEBI" id="CHEBI:30616"/>
        <dbReference type="ChEBI" id="CHEBI:63528"/>
        <dbReference type="ChEBI" id="CHEBI:456216"/>
        <dbReference type="EC" id="2.7.1.21"/>
    </reaction>
</comment>
<proteinExistence type="inferred from homology"/>
<reference evidence="13 14" key="1">
    <citation type="submission" date="2014-01" db="EMBL/GenBank/DDBJ databases">
        <title>Genome sequencing of Thermotog hypogea.</title>
        <authorList>
            <person name="Zhang X."/>
            <person name="Alvare G."/>
            <person name="Fristensky B."/>
            <person name="Chen L."/>
            <person name="Suen T."/>
            <person name="Chen Q."/>
            <person name="Ma K."/>
        </authorList>
    </citation>
    <scope>NUCLEOTIDE SEQUENCE [LARGE SCALE GENOMIC DNA]</scope>
    <source>
        <strain evidence="13 14">DSM 11164</strain>
    </source>
</reference>
<keyword evidence="4 8" id="KW-0808">Transferase</keyword>
<evidence type="ECO:0000256" key="3">
    <source>
        <dbReference type="ARBA" id="ARBA00022634"/>
    </source>
</evidence>
<evidence type="ECO:0000256" key="8">
    <source>
        <dbReference type="HAMAP-Rule" id="MF_00124"/>
    </source>
</evidence>
<keyword evidence="5 8" id="KW-0547">Nucleotide-binding</keyword>
<dbReference type="PANTHER" id="PTHR11441:SF0">
    <property type="entry name" value="THYMIDINE KINASE, CYTOSOLIC"/>
    <property type="match status" value="1"/>
</dbReference>
<dbReference type="GO" id="GO:0005829">
    <property type="term" value="C:cytosol"/>
    <property type="evidence" value="ECO:0007669"/>
    <property type="project" value="TreeGrafter"/>
</dbReference>
<evidence type="ECO:0000256" key="6">
    <source>
        <dbReference type="ARBA" id="ARBA00022777"/>
    </source>
</evidence>
<dbReference type="GO" id="GO:0005524">
    <property type="term" value="F:ATP binding"/>
    <property type="evidence" value="ECO:0007669"/>
    <property type="project" value="UniProtKB-UniRule"/>
</dbReference>
<dbReference type="GO" id="GO:0071897">
    <property type="term" value="P:DNA biosynthetic process"/>
    <property type="evidence" value="ECO:0007669"/>
    <property type="project" value="UniProtKB-KW"/>
</dbReference>